<feature type="compositionally biased region" description="Polar residues" evidence="8">
    <location>
        <begin position="265"/>
        <end position="274"/>
    </location>
</feature>
<dbReference type="InterPro" id="IPR016169">
    <property type="entry name" value="FAD-bd_PCMH_sub2"/>
</dbReference>
<evidence type="ECO:0000313" key="11">
    <source>
        <dbReference type="Proteomes" id="UP000011885"/>
    </source>
</evidence>
<evidence type="ECO:0000256" key="4">
    <source>
        <dbReference type="ARBA" id="ARBA00022827"/>
    </source>
</evidence>
<dbReference type="Gene3D" id="1.10.45.10">
    <property type="entry name" value="Vanillyl-alcohol Oxidase, Chain A, domain 4"/>
    <property type="match status" value="1"/>
</dbReference>
<dbReference type="Pfam" id="PF02913">
    <property type="entry name" value="FAD-oxidase_C"/>
    <property type="match status" value="1"/>
</dbReference>
<dbReference type="InterPro" id="IPR017900">
    <property type="entry name" value="4Fe4S_Fe_S_CS"/>
</dbReference>
<dbReference type="SUPFAM" id="SSF55103">
    <property type="entry name" value="FAD-linked oxidases, C-terminal domain"/>
    <property type="match status" value="1"/>
</dbReference>
<name>M5UCG1_9BACT</name>
<keyword evidence="2" id="KW-0285">Flavoprotein</keyword>
<dbReference type="Gene3D" id="3.30.465.10">
    <property type="match status" value="1"/>
</dbReference>
<feature type="region of interest" description="Disordered" evidence="8">
    <location>
        <begin position="1"/>
        <end position="20"/>
    </location>
</feature>
<protein>
    <submittedName>
        <fullName evidence="10">FAD linked oxidase domain-containing protein</fullName>
    </submittedName>
</protein>
<dbReference type="GO" id="GO:0008720">
    <property type="term" value="F:D-lactate dehydrogenase (NAD+) activity"/>
    <property type="evidence" value="ECO:0007669"/>
    <property type="project" value="TreeGrafter"/>
</dbReference>
<dbReference type="EMBL" id="ANOH01000209">
    <property type="protein sequence ID" value="EMI55546.1"/>
    <property type="molecule type" value="Genomic_DNA"/>
</dbReference>
<keyword evidence="11" id="KW-1185">Reference proteome</keyword>
<accession>M5UCG1</accession>
<evidence type="ECO:0000256" key="8">
    <source>
        <dbReference type="SAM" id="MobiDB-lite"/>
    </source>
</evidence>
<dbReference type="Pfam" id="PF13534">
    <property type="entry name" value="Fer4_17"/>
    <property type="match status" value="1"/>
</dbReference>
<evidence type="ECO:0000256" key="6">
    <source>
        <dbReference type="ARBA" id="ARBA00023004"/>
    </source>
</evidence>
<dbReference type="GO" id="GO:0051536">
    <property type="term" value="F:iron-sulfur cluster binding"/>
    <property type="evidence" value="ECO:0007669"/>
    <property type="project" value="UniProtKB-KW"/>
</dbReference>
<evidence type="ECO:0000256" key="3">
    <source>
        <dbReference type="ARBA" id="ARBA00022723"/>
    </source>
</evidence>
<gene>
    <name evidence="10" type="ORF">RSSM_03006</name>
</gene>
<dbReference type="InterPro" id="IPR016164">
    <property type="entry name" value="FAD-linked_Oxase-like_C"/>
</dbReference>
<dbReference type="PANTHER" id="PTHR11748:SF119">
    <property type="entry name" value="D-2-HYDROXYGLUTARATE DEHYDROGENASE"/>
    <property type="match status" value="1"/>
</dbReference>
<dbReference type="SUPFAM" id="SSF46548">
    <property type="entry name" value="alpha-helical ferredoxin"/>
    <property type="match status" value="1"/>
</dbReference>
<dbReference type="SUPFAM" id="SSF56176">
    <property type="entry name" value="FAD-binding/transporter-associated domain-like"/>
    <property type="match status" value="1"/>
</dbReference>
<sequence length="1025" mass="113006">MLPHLTELASMKPSSEARPTSSDWIQLAGAIAGELHTGDLMRRIYATDASAYQEMPAAVAIPKSDQDIATLIGFAKKHRIGVIPRTAGTSLAGQVVGDGIVVDVSRHFTRILEVNTDEGWVRVQPGVIRNELNAHLEPLGFWFAPETSTQNRAMIGGMVGNNSCGSNSIKFGSTRDHLLAVSGFLSDGSEVEFSEMTVSHFAEKCENKSTLEGRLYRHARDRLSDTDVREEITREFPNSSIRRRNTGYALDLLMDADVFGRSQETDSNYDSSSTADERANEASGTTAKPFNFCRLIAGSEGTLFLATEIKLRILPLRPPCSGLMCVHFRSVEEALNATLVAVQHDIDACELIDKVILNCTRRSIEHRQNRFFIEGDPAAILVTEVRGHTEDEVRATADRIAGEMKAAGLGYHFPVLFGEQGNRVWDLRKAGLGLLGNIPGDEKTVPVIEDTAVDVRDLPAYIAEVNACLRKRFGLECVQYAHAGSGEIHLRPIINLKTAEGKLLFRQVASEVAAIVKKYRGSLSGEHGDGRLRGEFLRQMIGDRNYSLVREFKKVWDPEGIFNPEKIVDTPQMNTSLRYEPGQTSGEAIQTVFDFSANQGILRAAEMCNGSGDCRKTHLTGGVMCPSYMATRNEKDTTRARANTLRQILTTSKKLNPFDSEEIKEVMDLCLSCKGCQSECPSTVDMGKMKAEFLQHYYDANGVPRRARMVANFVKIQSLLGMAPSVVNGFMSVPLIRRSVNRLLGFHPNRSIPKVARQTFRSWFEKREQKVPGAGSNDRRVLIFVDEFTNHNEPEIGIALVRLAETLGYEVSLPDHVESGRSSLSKGLLRDAREIARKNVEMLMDVVTEETPLVGIEPSAILSFRDEYPQLVGDDLKEQAELLATRCLLFDEWLEQEVGSGRVTSEAFDDTPRTILVHGHCHQKTLSSLQPTLRVLELPSQTTASLIRSGCCGMAGAFGYESEHYDVSMKIGELVLLPAVRAAAADTLIAAAGTSCRHQILDGTGRKAMHPIEILADALAPISDR</sequence>
<evidence type="ECO:0000256" key="5">
    <source>
        <dbReference type="ARBA" id="ARBA00023002"/>
    </source>
</evidence>
<dbReference type="GO" id="GO:0004458">
    <property type="term" value="F:D-lactate dehydrogenase (cytochrome) activity"/>
    <property type="evidence" value="ECO:0007669"/>
    <property type="project" value="TreeGrafter"/>
</dbReference>
<dbReference type="Gene3D" id="3.30.70.2740">
    <property type="match status" value="1"/>
</dbReference>
<evidence type="ECO:0000256" key="2">
    <source>
        <dbReference type="ARBA" id="ARBA00022630"/>
    </source>
</evidence>
<keyword evidence="3" id="KW-0479">Metal-binding</keyword>
<feature type="domain" description="FAD-binding PCMH-type" evidence="9">
    <location>
        <begin position="52"/>
        <end position="316"/>
    </location>
</feature>
<keyword evidence="5" id="KW-0560">Oxidoreductase</keyword>
<dbReference type="InterPro" id="IPR016166">
    <property type="entry name" value="FAD-bd_PCMH"/>
</dbReference>
<evidence type="ECO:0000256" key="1">
    <source>
        <dbReference type="ARBA" id="ARBA00001974"/>
    </source>
</evidence>
<keyword evidence="6" id="KW-0408">Iron</keyword>
<dbReference type="InterPro" id="IPR006094">
    <property type="entry name" value="Oxid_FAD_bind_N"/>
</dbReference>
<dbReference type="AlphaFoldDB" id="M5UCG1"/>
<keyword evidence="7" id="KW-0411">Iron-sulfur</keyword>
<dbReference type="PROSITE" id="PS00198">
    <property type="entry name" value="4FE4S_FER_1"/>
    <property type="match status" value="1"/>
</dbReference>
<comment type="caution">
    <text evidence="10">The sequence shown here is derived from an EMBL/GenBank/DDBJ whole genome shotgun (WGS) entry which is preliminary data.</text>
</comment>
<evidence type="ECO:0000313" key="10">
    <source>
        <dbReference type="EMBL" id="EMI55546.1"/>
    </source>
</evidence>
<dbReference type="GO" id="GO:0071949">
    <property type="term" value="F:FAD binding"/>
    <property type="evidence" value="ECO:0007669"/>
    <property type="project" value="InterPro"/>
</dbReference>
<dbReference type="PANTHER" id="PTHR11748">
    <property type="entry name" value="D-LACTATE DEHYDROGENASE"/>
    <property type="match status" value="1"/>
</dbReference>
<evidence type="ECO:0000259" key="9">
    <source>
        <dbReference type="PROSITE" id="PS51387"/>
    </source>
</evidence>
<comment type="cofactor">
    <cofactor evidence="1">
        <name>FAD</name>
        <dbReference type="ChEBI" id="CHEBI:57692"/>
    </cofactor>
</comment>
<dbReference type="GO" id="GO:1903457">
    <property type="term" value="P:lactate catabolic process"/>
    <property type="evidence" value="ECO:0007669"/>
    <property type="project" value="TreeGrafter"/>
</dbReference>
<dbReference type="PROSITE" id="PS51387">
    <property type="entry name" value="FAD_PCMH"/>
    <property type="match status" value="1"/>
</dbReference>
<dbReference type="Proteomes" id="UP000011885">
    <property type="component" value="Unassembled WGS sequence"/>
</dbReference>
<evidence type="ECO:0000256" key="7">
    <source>
        <dbReference type="ARBA" id="ARBA00023014"/>
    </source>
</evidence>
<reference evidence="10 11" key="1">
    <citation type="journal article" date="2013" name="Mar. Genomics">
        <title>Expression of sulfatases in Rhodopirellula baltica and the diversity of sulfatases in the genus Rhodopirellula.</title>
        <authorList>
            <person name="Wegner C.E."/>
            <person name="Richter-Heitmann T."/>
            <person name="Klindworth A."/>
            <person name="Klockow C."/>
            <person name="Richter M."/>
            <person name="Achstetter T."/>
            <person name="Glockner F.O."/>
            <person name="Harder J."/>
        </authorList>
    </citation>
    <scope>NUCLEOTIDE SEQUENCE [LARGE SCALE GENOMIC DNA]</scope>
    <source>
        <strain evidence="10 11">SM41</strain>
    </source>
</reference>
<dbReference type="Pfam" id="PF01565">
    <property type="entry name" value="FAD_binding_4"/>
    <property type="match status" value="1"/>
</dbReference>
<proteinExistence type="predicted"/>
<feature type="region of interest" description="Disordered" evidence="8">
    <location>
        <begin position="263"/>
        <end position="282"/>
    </location>
</feature>
<keyword evidence="4" id="KW-0274">FAD</keyword>
<dbReference type="InterPro" id="IPR036318">
    <property type="entry name" value="FAD-bd_PCMH-like_sf"/>
</dbReference>
<dbReference type="InterPro" id="IPR016171">
    <property type="entry name" value="Vanillyl_alc_oxidase_C-sub2"/>
</dbReference>
<dbReference type="PATRIC" id="fig|1263870.3.peg.3195"/>
<dbReference type="GO" id="GO:0046872">
    <property type="term" value="F:metal ion binding"/>
    <property type="evidence" value="ECO:0007669"/>
    <property type="project" value="UniProtKB-KW"/>
</dbReference>
<organism evidence="10 11">
    <name type="scientific">Rhodopirellula sallentina SM41</name>
    <dbReference type="NCBI Taxonomy" id="1263870"/>
    <lineage>
        <taxon>Bacteria</taxon>
        <taxon>Pseudomonadati</taxon>
        <taxon>Planctomycetota</taxon>
        <taxon>Planctomycetia</taxon>
        <taxon>Pirellulales</taxon>
        <taxon>Pirellulaceae</taxon>
        <taxon>Rhodopirellula</taxon>
    </lineage>
</organism>
<dbReference type="InterPro" id="IPR004113">
    <property type="entry name" value="FAD-bd_oxidored_4_C"/>
</dbReference>